<gene>
    <name evidence="2" type="ORF">EA58_20470</name>
</gene>
<dbReference type="InterPro" id="IPR000182">
    <property type="entry name" value="GNAT_dom"/>
</dbReference>
<evidence type="ECO:0000259" key="1">
    <source>
        <dbReference type="PROSITE" id="PS51186"/>
    </source>
</evidence>
<dbReference type="PANTHER" id="PTHR47237">
    <property type="entry name" value="SLL0310 PROTEIN"/>
    <property type="match status" value="1"/>
</dbReference>
<dbReference type="EMBL" id="JMIB01000043">
    <property type="protein sequence ID" value="KDM89828.1"/>
    <property type="molecule type" value="Genomic_DNA"/>
</dbReference>
<dbReference type="InterPro" id="IPR041496">
    <property type="entry name" value="YitH/HolE_GNAT"/>
</dbReference>
<dbReference type="InterPro" id="IPR016181">
    <property type="entry name" value="Acyl_CoA_acyltransferase"/>
</dbReference>
<evidence type="ECO:0000313" key="2">
    <source>
        <dbReference type="EMBL" id="KDM89828.1"/>
    </source>
</evidence>
<organism evidence="2 3">
    <name type="scientific">Photobacterium galatheae</name>
    <dbReference type="NCBI Taxonomy" id="1654360"/>
    <lineage>
        <taxon>Bacteria</taxon>
        <taxon>Pseudomonadati</taxon>
        <taxon>Pseudomonadota</taxon>
        <taxon>Gammaproteobacteria</taxon>
        <taxon>Vibrionales</taxon>
        <taxon>Vibrionaceae</taxon>
        <taxon>Photobacterium</taxon>
    </lineage>
</organism>
<dbReference type="Proteomes" id="UP000027192">
    <property type="component" value="Unassembled WGS sequence"/>
</dbReference>
<comment type="caution">
    <text evidence="2">The sequence shown here is derived from an EMBL/GenBank/DDBJ whole genome shotgun (WGS) entry which is preliminary data.</text>
</comment>
<feature type="domain" description="N-acetyltransferase" evidence="1">
    <location>
        <begin position="14"/>
        <end position="149"/>
    </location>
</feature>
<dbReference type="SUPFAM" id="SSF55729">
    <property type="entry name" value="Acyl-CoA N-acyltransferases (Nat)"/>
    <property type="match status" value="1"/>
</dbReference>
<dbReference type="AlphaFoldDB" id="A0A066RR15"/>
<dbReference type="STRING" id="1654360.EA58_20470"/>
<sequence length="292" mass="32345">MDIATNEQDVLNTLRIENADLAQWQTVLEWARNEGWDMGIGDADAFFGVDPQGFFVGYLDDQLVAAVSVVNFSSSFCFLGHYLVPPEFRGQGYGLKIFQHALRHGGNRVVGLDGILHQTENYAQSGFVGYRKNHRMAGVVQQDDACPAGVEPVEASDVQDIVEYDTSCTGVSRGALLKNWFLGATRHGFMIRQGGKIQGVIGVRQSQDGYRIGPLLANTPDQVEPLLQAALSVIPRGSQVAMDVPEKEDRTLLHLAEQYGFQSVFQTQRMYVGEPPREQEHQVWCITTLELG</sequence>
<dbReference type="OrthoDB" id="20916at2"/>
<proteinExistence type="predicted"/>
<dbReference type="CDD" id="cd04301">
    <property type="entry name" value="NAT_SF"/>
    <property type="match status" value="1"/>
</dbReference>
<dbReference type="Gene3D" id="3.40.630.30">
    <property type="match status" value="1"/>
</dbReference>
<name>A0A066RR15_9GAMM</name>
<accession>A0A066RR15</accession>
<dbReference type="PROSITE" id="PS51186">
    <property type="entry name" value="GNAT"/>
    <property type="match status" value="1"/>
</dbReference>
<dbReference type="Pfam" id="PF00583">
    <property type="entry name" value="Acetyltransf_1"/>
    <property type="match status" value="1"/>
</dbReference>
<dbReference type="RefSeq" id="WP_036756849.1">
    <property type="nucleotide sequence ID" value="NZ_JAGSGC010000018.1"/>
</dbReference>
<dbReference type="Gene3D" id="3.40.630.90">
    <property type="match status" value="1"/>
</dbReference>
<evidence type="ECO:0000313" key="3">
    <source>
        <dbReference type="Proteomes" id="UP000027192"/>
    </source>
</evidence>
<dbReference type="InterPro" id="IPR052729">
    <property type="entry name" value="Acyl/Acetyltrans_Enzymes"/>
</dbReference>
<dbReference type="Pfam" id="PF18014">
    <property type="entry name" value="Acetyltransf_18"/>
    <property type="match status" value="1"/>
</dbReference>
<protein>
    <recommendedName>
        <fullName evidence="1">N-acetyltransferase domain-containing protein</fullName>
    </recommendedName>
</protein>
<keyword evidence="3" id="KW-1185">Reference proteome</keyword>
<reference evidence="2 3" key="1">
    <citation type="submission" date="2014-04" db="EMBL/GenBank/DDBJ databases">
        <title>Draft genome sequence of Photobacterium halotolerans S2753: a solonamide, ngercheumicin and holomycin producer.</title>
        <authorList>
            <person name="Machado H.R."/>
            <person name="Gram L."/>
        </authorList>
    </citation>
    <scope>NUCLEOTIDE SEQUENCE [LARGE SCALE GENOMIC DNA]</scope>
    <source>
        <strain evidence="2 3">S2753</strain>
    </source>
</reference>
<dbReference type="PANTHER" id="PTHR47237:SF1">
    <property type="entry name" value="SLL0310 PROTEIN"/>
    <property type="match status" value="1"/>
</dbReference>
<dbReference type="GO" id="GO:0016747">
    <property type="term" value="F:acyltransferase activity, transferring groups other than amino-acyl groups"/>
    <property type="evidence" value="ECO:0007669"/>
    <property type="project" value="InterPro"/>
</dbReference>